<gene>
    <name evidence="2" type="ORF">CSHISOI_02991</name>
</gene>
<sequence length="170" mass="19003">MCGHIIRGRFTPRCAECGIDIATAWPPQVRIPVLVLITLAFMRMHPAIANSVKRAIWMLVKPLALLIGWSSVIVVRFLIFLFIDGPKMLTVLLTPDNREDIGFVGTDAENNTENNTKLNAICSRLHNANEQPVTNGIFEKKYKPFLPSCNMKLAGSRQQKALTRNRGLSC</sequence>
<accession>A0A5Q4C0U0</accession>
<keyword evidence="1" id="KW-1133">Transmembrane helix</keyword>
<keyword evidence="1" id="KW-0472">Membrane</keyword>
<proteinExistence type="predicted"/>
<reference evidence="2 3" key="1">
    <citation type="journal article" date="2019" name="Sci. Rep.">
        <title>Colletotrichum shisoi sp. nov., an anthracnose pathogen of Perilla frutescens in Japan: molecular phylogenetic, morphological and genomic evidence.</title>
        <authorList>
            <person name="Gan P."/>
            <person name="Tsushima A."/>
            <person name="Hiroyama R."/>
            <person name="Narusaka M."/>
            <person name="Takano Y."/>
            <person name="Narusaka Y."/>
            <person name="Kawaradani M."/>
            <person name="Damm U."/>
            <person name="Shirasu K."/>
        </authorList>
    </citation>
    <scope>NUCLEOTIDE SEQUENCE [LARGE SCALE GENOMIC DNA]</scope>
    <source>
        <strain evidence="2 3">PG-2018a</strain>
    </source>
</reference>
<organism evidence="2 3">
    <name type="scientific">Colletotrichum shisoi</name>
    <dbReference type="NCBI Taxonomy" id="2078593"/>
    <lineage>
        <taxon>Eukaryota</taxon>
        <taxon>Fungi</taxon>
        <taxon>Dikarya</taxon>
        <taxon>Ascomycota</taxon>
        <taxon>Pezizomycotina</taxon>
        <taxon>Sordariomycetes</taxon>
        <taxon>Hypocreomycetidae</taxon>
        <taxon>Glomerellales</taxon>
        <taxon>Glomerellaceae</taxon>
        <taxon>Colletotrichum</taxon>
        <taxon>Colletotrichum destructivum species complex</taxon>
    </lineage>
</organism>
<dbReference type="Proteomes" id="UP000326340">
    <property type="component" value="Unassembled WGS sequence"/>
</dbReference>
<dbReference type="OrthoDB" id="4798539at2759"/>
<keyword evidence="1" id="KW-0812">Transmembrane</keyword>
<dbReference type="AlphaFoldDB" id="A0A5Q4C0U0"/>
<name>A0A5Q4C0U0_9PEZI</name>
<comment type="caution">
    <text evidence="2">The sequence shown here is derived from an EMBL/GenBank/DDBJ whole genome shotgun (WGS) entry which is preliminary data.</text>
</comment>
<evidence type="ECO:0000256" key="1">
    <source>
        <dbReference type="SAM" id="Phobius"/>
    </source>
</evidence>
<feature type="transmembrane region" description="Helical" evidence="1">
    <location>
        <begin position="63"/>
        <end position="83"/>
    </location>
</feature>
<evidence type="ECO:0000313" key="2">
    <source>
        <dbReference type="EMBL" id="TQN72479.1"/>
    </source>
</evidence>
<protein>
    <submittedName>
        <fullName evidence="2">Uncharacterized protein</fullName>
    </submittedName>
</protein>
<evidence type="ECO:0000313" key="3">
    <source>
        <dbReference type="Proteomes" id="UP000326340"/>
    </source>
</evidence>
<dbReference type="EMBL" id="PUHP01000169">
    <property type="protein sequence ID" value="TQN72479.1"/>
    <property type="molecule type" value="Genomic_DNA"/>
</dbReference>
<keyword evidence="3" id="KW-1185">Reference proteome</keyword>